<dbReference type="InterPro" id="IPR018860">
    <property type="entry name" value="APC_suCDC26"/>
</dbReference>
<dbReference type="Pfam" id="PF10471">
    <property type="entry name" value="ANAPC_CDC26"/>
    <property type="match status" value="1"/>
</dbReference>
<evidence type="ECO:0000256" key="1">
    <source>
        <dbReference type="ARBA" id="ARBA00022786"/>
    </source>
</evidence>
<accession>A0ABQ9J0G3</accession>
<evidence type="ECO:0000313" key="3">
    <source>
        <dbReference type="EMBL" id="KAJ8970546.1"/>
    </source>
</evidence>
<feature type="region of interest" description="Disordered" evidence="2">
    <location>
        <begin position="15"/>
        <end position="75"/>
    </location>
</feature>
<sequence length="75" mass="8958">MLRRPPISIELKLDDINEYEEMRQQQQQSKEKQQKSYTDPPSWQSGPKSKQEIYSRVGYVPMGQQQQQQARTNFL</sequence>
<organism evidence="3 4">
    <name type="scientific">Molorchus minor</name>
    <dbReference type="NCBI Taxonomy" id="1323400"/>
    <lineage>
        <taxon>Eukaryota</taxon>
        <taxon>Metazoa</taxon>
        <taxon>Ecdysozoa</taxon>
        <taxon>Arthropoda</taxon>
        <taxon>Hexapoda</taxon>
        <taxon>Insecta</taxon>
        <taxon>Pterygota</taxon>
        <taxon>Neoptera</taxon>
        <taxon>Endopterygota</taxon>
        <taxon>Coleoptera</taxon>
        <taxon>Polyphaga</taxon>
        <taxon>Cucujiformia</taxon>
        <taxon>Chrysomeloidea</taxon>
        <taxon>Cerambycidae</taxon>
        <taxon>Lamiinae</taxon>
        <taxon>Monochamini</taxon>
        <taxon>Molorchus</taxon>
    </lineage>
</organism>
<dbReference type="Proteomes" id="UP001162164">
    <property type="component" value="Unassembled WGS sequence"/>
</dbReference>
<feature type="compositionally biased region" description="Polar residues" evidence="2">
    <location>
        <begin position="37"/>
        <end position="48"/>
    </location>
</feature>
<feature type="compositionally biased region" description="Basic and acidic residues" evidence="2">
    <location>
        <begin position="15"/>
        <end position="34"/>
    </location>
</feature>
<comment type="caution">
    <text evidence="3">The sequence shown here is derived from an EMBL/GenBank/DDBJ whole genome shotgun (WGS) entry which is preliminary data.</text>
</comment>
<evidence type="ECO:0000313" key="4">
    <source>
        <dbReference type="Proteomes" id="UP001162164"/>
    </source>
</evidence>
<proteinExistence type="predicted"/>
<reference evidence="3" key="1">
    <citation type="journal article" date="2023" name="Insect Mol. Biol.">
        <title>Genome sequencing provides insights into the evolution of gene families encoding plant cell wall-degrading enzymes in longhorned beetles.</title>
        <authorList>
            <person name="Shin N.R."/>
            <person name="Okamura Y."/>
            <person name="Kirsch R."/>
            <person name="Pauchet Y."/>
        </authorList>
    </citation>
    <scope>NUCLEOTIDE SEQUENCE</scope>
    <source>
        <strain evidence="3">MMC_N1</strain>
    </source>
</reference>
<dbReference type="EMBL" id="JAPWTJ010001607">
    <property type="protein sequence ID" value="KAJ8970546.1"/>
    <property type="molecule type" value="Genomic_DNA"/>
</dbReference>
<keyword evidence="4" id="KW-1185">Reference proteome</keyword>
<evidence type="ECO:0000256" key="2">
    <source>
        <dbReference type="SAM" id="MobiDB-lite"/>
    </source>
</evidence>
<name>A0ABQ9J0G3_9CUCU</name>
<keyword evidence="1" id="KW-0833">Ubl conjugation pathway</keyword>
<protein>
    <recommendedName>
        <fullName evidence="5">Cell division cycle protein 26 homolog</fullName>
    </recommendedName>
</protein>
<evidence type="ECO:0008006" key="5">
    <source>
        <dbReference type="Google" id="ProtNLM"/>
    </source>
</evidence>
<gene>
    <name evidence="3" type="ORF">NQ317_005816</name>
</gene>